<proteinExistence type="predicted"/>
<evidence type="ECO:0000313" key="3">
    <source>
        <dbReference type="Proteomes" id="UP000668214"/>
    </source>
</evidence>
<evidence type="ECO:0000256" key="1">
    <source>
        <dbReference type="ARBA" id="ARBA00001966"/>
    </source>
</evidence>
<dbReference type="GO" id="GO:0003954">
    <property type="term" value="F:NADH dehydrogenase activity"/>
    <property type="evidence" value="ECO:0007669"/>
    <property type="project" value="TreeGrafter"/>
</dbReference>
<dbReference type="GO" id="GO:0006120">
    <property type="term" value="P:mitochondrial electron transport, NADH to ubiquinone"/>
    <property type="evidence" value="ECO:0007669"/>
    <property type="project" value="TreeGrafter"/>
</dbReference>
<comment type="cofactor">
    <cofactor evidence="1">
        <name>[4Fe-4S] cluster</name>
        <dbReference type="ChEBI" id="CHEBI:49883"/>
    </cofactor>
</comment>
<sequence>MMGPLQIIARTGKIGILLGKKGVLLVNYVKQYVLRKLLQLKQKKGQMDLDELQDMGPNFEFSTETHEKMLYNKEKLLNNGDKWESEIASNIHADHLYR</sequence>
<gene>
    <name evidence="2" type="primary">Ndufs8</name>
    <name evidence="2" type="ORF">G6Z78_0005946</name>
</gene>
<dbReference type="Proteomes" id="UP000668214">
    <property type="component" value="Unassembled WGS sequence"/>
</dbReference>
<dbReference type="AlphaFoldDB" id="A0A836F728"/>
<feature type="non-terminal residue" evidence="2">
    <location>
        <position position="98"/>
    </location>
</feature>
<comment type="caution">
    <text evidence="2">The sequence shown here is derived from an EMBL/GenBank/DDBJ whole genome shotgun (WGS) entry which is preliminary data.</text>
</comment>
<name>A0A836F728_9HYME</name>
<keyword evidence="3" id="KW-1185">Reference proteome</keyword>
<organism evidence="2 3">
    <name type="scientific">Pseudoatta argentina</name>
    <dbReference type="NCBI Taxonomy" id="621737"/>
    <lineage>
        <taxon>Eukaryota</taxon>
        <taxon>Metazoa</taxon>
        <taxon>Ecdysozoa</taxon>
        <taxon>Arthropoda</taxon>
        <taxon>Hexapoda</taxon>
        <taxon>Insecta</taxon>
        <taxon>Pterygota</taxon>
        <taxon>Neoptera</taxon>
        <taxon>Endopterygota</taxon>
        <taxon>Hymenoptera</taxon>
        <taxon>Apocrita</taxon>
        <taxon>Aculeata</taxon>
        <taxon>Formicoidea</taxon>
        <taxon>Formicidae</taxon>
        <taxon>Myrmicinae</taxon>
        <taxon>Pseudoatta</taxon>
    </lineage>
</organism>
<dbReference type="PANTHER" id="PTHR10849:SF20">
    <property type="entry name" value="NADH DEHYDROGENASE [UBIQUINONE] IRON-SULFUR PROTEIN 8, MITOCHONDRIAL"/>
    <property type="match status" value="1"/>
</dbReference>
<dbReference type="GO" id="GO:0032981">
    <property type="term" value="P:mitochondrial respiratory chain complex I assembly"/>
    <property type="evidence" value="ECO:0007669"/>
    <property type="project" value="TreeGrafter"/>
</dbReference>
<dbReference type="InterPro" id="IPR010226">
    <property type="entry name" value="NADH_quinone_OxRdtase_chainI"/>
</dbReference>
<accession>A0A836F728</accession>
<dbReference type="GO" id="GO:0051539">
    <property type="term" value="F:4 iron, 4 sulfur cluster binding"/>
    <property type="evidence" value="ECO:0007669"/>
    <property type="project" value="InterPro"/>
</dbReference>
<dbReference type="PANTHER" id="PTHR10849">
    <property type="entry name" value="NADH DEHYDROGENASE UBIQUINONE IRON-SULFUR PROTEIN 8, MITOCHONDRIAL"/>
    <property type="match status" value="1"/>
</dbReference>
<protein>
    <submittedName>
        <fullName evidence="2">NDUS8 protein</fullName>
    </submittedName>
</protein>
<reference evidence="2" key="1">
    <citation type="submission" date="2020-02" db="EMBL/GenBank/DDBJ databases">
        <title>Relaxed selection underlies rapid genomic changes in the transitions from sociality to social parasitism in ants.</title>
        <authorList>
            <person name="Bi X."/>
        </authorList>
    </citation>
    <scope>NUCLEOTIDE SEQUENCE</scope>
    <source>
        <strain evidence="2">BGI-DK2014c</strain>
        <tissue evidence="2">Whole body</tissue>
    </source>
</reference>
<evidence type="ECO:0000313" key="2">
    <source>
        <dbReference type="EMBL" id="KAG5313524.1"/>
    </source>
</evidence>
<dbReference type="EMBL" id="JAANIA010002525">
    <property type="protein sequence ID" value="KAG5313524.1"/>
    <property type="molecule type" value="Genomic_DNA"/>
</dbReference>
<feature type="non-terminal residue" evidence="2">
    <location>
        <position position="1"/>
    </location>
</feature>
<dbReference type="GO" id="GO:0016020">
    <property type="term" value="C:membrane"/>
    <property type="evidence" value="ECO:0007669"/>
    <property type="project" value="InterPro"/>
</dbReference>
<dbReference type="GO" id="GO:0005739">
    <property type="term" value="C:mitochondrion"/>
    <property type="evidence" value="ECO:0007669"/>
    <property type="project" value="GOC"/>
</dbReference>